<dbReference type="EMBL" id="OZ019911">
    <property type="protein sequence ID" value="CAK9213513.1"/>
    <property type="molecule type" value="Genomic_DNA"/>
</dbReference>
<feature type="domain" description="Protein kinase" evidence="7">
    <location>
        <begin position="63"/>
        <end position="313"/>
    </location>
</feature>
<name>A0ABP0U6R4_9BRYO</name>
<keyword evidence="4 5" id="KW-0067">ATP-binding</keyword>
<evidence type="ECO:0000256" key="1">
    <source>
        <dbReference type="ARBA" id="ARBA00022679"/>
    </source>
</evidence>
<accession>A0ABP0U6R4</accession>
<reference evidence="8" key="1">
    <citation type="submission" date="2024-02" db="EMBL/GenBank/DDBJ databases">
        <authorList>
            <consortium name="ELIXIR-Norway"/>
            <consortium name="Elixir Norway"/>
        </authorList>
    </citation>
    <scope>NUCLEOTIDE SEQUENCE</scope>
</reference>
<dbReference type="Pfam" id="PF00069">
    <property type="entry name" value="Pkinase"/>
    <property type="match status" value="1"/>
</dbReference>
<dbReference type="SMART" id="SM00220">
    <property type="entry name" value="S_TKc"/>
    <property type="match status" value="1"/>
</dbReference>
<keyword evidence="1" id="KW-0808">Transferase</keyword>
<dbReference type="PROSITE" id="PS00107">
    <property type="entry name" value="PROTEIN_KINASE_ATP"/>
    <property type="match status" value="1"/>
</dbReference>
<feature type="binding site" evidence="5">
    <location>
        <position position="92"/>
    </location>
    <ligand>
        <name>ATP</name>
        <dbReference type="ChEBI" id="CHEBI:30616"/>
    </ligand>
</feature>
<dbReference type="PROSITE" id="PS00108">
    <property type="entry name" value="PROTEIN_KINASE_ST"/>
    <property type="match status" value="1"/>
</dbReference>
<dbReference type="InterPro" id="IPR008271">
    <property type="entry name" value="Ser/Thr_kinase_AS"/>
</dbReference>
<evidence type="ECO:0000256" key="2">
    <source>
        <dbReference type="ARBA" id="ARBA00022741"/>
    </source>
</evidence>
<dbReference type="InterPro" id="IPR017441">
    <property type="entry name" value="Protein_kinase_ATP_BS"/>
</dbReference>
<keyword evidence="3" id="KW-0418">Kinase</keyword>
<keyword evidence="9" id="KW-1185">Reference proteome</keyword>
<gene>
    <name evidence="8" type="ORF">CSSPTR1EN2_LOCUS11774</name>
</gene>
<evidence type="ECO:0000313" key="8">
    <source>
        <dbReference type="EMBL" id="CAK9213513.1"/>
    </source>
</evidence>
<dbReference type="Gene3D" id="1.10.510.10">
    <property type="entry name" value="Transferase(Phosphotransferase) domain 1"/>
    <property type="match status" value="1"/>
</dbReference>
<evidence type="ECO:0000256" key="4">
    <source>
        <dbReference type="ARBA" id="ARBA00022840"/>
    </source>
</evidence>
<evidence type="ECO:0000313" key="9">
    <source>
        <dbReference type="Proteomes" id="UP001497512"/>
    </source>
</evidence>
<proteinExistence type="inferred from homology"/>
<dbReference type="PANTHER" id="PTHR24347">
    <property type="entry name" value="SERINE/THREONINE-PROTEIN KINASE"/>
    <property type="match status" value="1"/>
</dbReference>
<dbReference type="InterPro" id="IPR011009">
    <property type="entry name" value="Kinase-like_dom_sf"/>
</dbReference>
<dbReference type="SUPFAM" id="SSF56112">
    <property type="entry name" value="Protein kinase-like (PK-like)"/>
    <property type="match status" value="1"/>
</dbReference>
<sequence>MDDKNEASLVNSSSSSRCVYFTNKCPEGSSSSQLLWRLNIVMACANKEPQHWVTRGQSMEDDYRVIQWIGKGSYGAVWEVTNKTTGKQFACKLMFKKKMHNIHHEARVLAHLGNHPNVTKLVDIYEDKDCLYLIMELCKGGTLLDYVHRSNYIPERDLATICFQITSALLLFKERGLVHADLKLENTLLVSPTELSIKVADFGLSHFCKEGEQIRGVYCGTDGYLAPEICKSFTFDTRADIFSLGVIIYRLVDMERFPKPSLTGQQLEDFEDLHGDDWEWISVSAKLLIQRMLMEDPAERPTLEEILCKKPQLWKGFYVKEKPNYNLLDCEIHHLPL</sequence>
<dbReference type="Proteomes" id="UP001497512">
    <property type="component" value="Chromosome 19"/>
</dbReference>
<comment type="similarity">
    <text evidence="6">Belongs to the protein kinase superfamily.</text>
</comment>
<evidence type="ECO:0000256" key="5">
    <source>
        <dbReference type="PROSITE-ProRule" id="PRU10141"/>
    </source>
</evidence>
<keyword evidence="6" id="KW-0723">Serine/threonine-protein kinase</keyword>
<evidence type="ECO:0000256" key="6">
    <source>
        <dbReference type="RuleBase" id="RU000304"/>
    </source>
</evidence>
<evidence type="ECO:0000259" key="7">
    <source>
        <dbReference type="PROSITE" id="PS50011"/>
    </source>
</evidence>
<organism evidence="8 9">
    <name type="scientific">Sphagnum troendelagicum</name>
    <dbReference type="NCBI Taxonomy" id="128251"/>
    <lineage>
        <taxon>Eukaryota</taxon>
        <taxon>Viridiplantae</taxon>
        <taxon>Streptophyta</taxon>
        <taxon>Embryophyta</taxon>
        <taxon>Bryophyta</taxon>
        <taxon>Sphagnophytina</taxon>
        <taxon>Sphagnopsida</taxon>
        <taxon>Sphagnales</taxon>
        <taxon>Sphagnaceae</taxon>
        <taxon>Sphagnum</taxon>
    </lineage>
</organism>
<keyword evidence="2 5" id="KW-0547">Nucleotide-binding</keyword>
<dbReference type="InterPro" id="IPR000719">
    <property type="entry name" value="Prot_kinase_dom"/>
</dbReference>
<dbReference type="PROSITE" id="PS50011">
    <property type="entry name" value="PROTEIN_KINASE_DOM"/>
    <property type="match status" value="1"/>
</dbReference>
<protein>
    <recommendedName>
        <fullName evidence="7">Protein kinase domain-containing protein</fullName>
    </recommendedName>
</protein>
<evidence type="ECO:0000256" key="3">
    <source>
        <dbReference type="ARBA" id="ARBA00022777"/>
    </source>
</evidence>